<dbReference type="RefSeq" id="XP_034106688.1">
    <property type="nucleotide sequence ID" value="XM_034250797.2"/>
</dbReference>
<evidence type="ECO:0000313" key="2">
    <source>
        <dbReference type="Proteomes" id="UP000515160"/>
    </source>
</evidence>
<gene>
    <name evidence="3" type="primary">LOC117569573</name>
</gene>
<dbReference type="OrthoDB" id="7851837at2759"/>
<keyword evidence="2" id="KW-1185">Reference proteome</keyword>
<evidence type="ECO:0000256" key="1">
    <source>
        <dbReference type="SAM" id="MobiDB-lite"/>
    </source>
</evidence>
<proteinExistence type="predicted"/>
<accession>A0A6P8X4K2</accession>
<name>A0A6P8X4K2_DROAB</name>
<feature type="region of interest" description="Disordered" evidence="1">
    <location>
        <begin position="134"/>
        <end position="160"/>
    </location>
</feature>
<evidence type="ECO:0000313" key="3">
    <source>
        <dbReference type="RefSeq" id="XP_034106688.1"/>
    </source>
</evidence>
<organism evidence="2 3">
    <name type="scientific">Drosophila albomicans</name>
    <name type="common">Fruit fly</name>
    <dbReference type="NCBI Taxonomy" id="7291"/>
    <lineage>
        <taxon>Eukaryota</taxon>
        <taxon>Metazoa</taxon>
        <taxon>Ecdysozoa</taxon>
        <taxon>Arthropoda</taxon>
        <taxon>Hexapoda</taxon>
        <taxon>Insecta</taxon>
        <taxon>Pterygota</taxon>
        <taxon>Neoptera</taxon>
        <taxon>Endopterygota</taxon>
        <taxon>Diptera</taxon>
        <taxon>Brachycera</taxon>
        <taxon>Muscomorpha</taxon>
        <taxon>Ephydroidea</taxon>
        <taxon>Drosophilidae</taxon>
        <taxon>Drosophila</taxon>
    </lineage>
</organism>
<dbReference type="AlphaFoldDB" id="A0A6P8X4K2"/>
<reference evidence="3" key="1">
    <citation type="submission" date="2025-08" db="UniProtKB">
        <authorList>
            <consortium name="RefSeq"/>
        </authorList>
    </citation>
    <scope>IDENTIFICATION</scope>
    <source>
        <strain evidence="3">15112-1751.03</strain>
        <tissue evidence="3">Whole Adult</tissue>
    </source>
</reference>
<dbReference type="GeneID" id="117569573"/>
<dbReference type="Proteomes" id="UP000515160">
    <property type="component" value="Chromosome 3"/>
</dbReference>
<sequence length="240" mass="27792">MPGKNFSAVQRLAQSIYTSPRYFSGRCVVAKNYDSIALHHKLNNRRVWPQREETYAAIQLMRQNRSWDNVRKFGSAINHSMSMARRGATPRRNNILTAKNASAKRVAMLRGDAVRKRGPVAMTKHVHNRAEVVNSLSKEASMKKPQSEKRKKEEEKDDGDFMDVRSVRETLFGIPETNEDDQDKQREDDAELLRRVSRQSFTPGSKLSRKVIAPYQTYKSHRNCWAEFRHRLVFGGSSYY</sequence>
<protein>
    <submittedName>
        <fullName evidence="3">Uncharacterized protein LOC117569573</fullName>
    </submittedName>
</protein>
<feature type="compositionally biased region" description="Basic and acidic residues" evidence="1">
    <location>
        <begin position="140"/>
        <end position="154"/>
    </location>
</feature>